<comment type="caution">
    <text evidence="1">The sequence shown here is derived from an EMBL/GenBank/DDBJ whole genome shotgun (WGS) entry which is preliminary data.</text>
</comment>
<name>A0ABD2MS16_9CUCU</name>
<evidence type="ECO:0000313" key="1">
    <source>
        <dbReference type="EMBL" id="KAL3269015.1"/>
    </source>
</evidence>
<evidence type="ECO:0000313" key="2">
    <source>
        <dbReference type="Proteomes" id="UP001516400"/>
    </source>
</evidence>
<reference evidence="1 2" key="1">
    <citation type="journal article" date="2021" name="BMC Biol.">
        <title>Horizontally acquired antibacterial genes associated with adaptive radiation of ladybird beetles.</title>
        <authorList>
            <person name="Li H.S."/>
            <person name="Tang X.F."/>
            <person name="Huang Y.H."/>
            <person name="Xu Z.Y."/>
            <person name="Chen M.L."/>
            <person name="Du X.Y."/>
            <person name="Qiu B.Y."/>
            <person name="Chen P.T."/>
            <person name="Zhang W."/>
            <person name="Slipinski A."/>
            <person name="Escalona H.E."/>
            <person name="Waterhouse R.M."/>
            <person name="Zwick A."/>
            <person name="Pang H."/>
        </authorList>
    </citation>
    <scope>NUCLEOTIDE SEQUENCE [LARGE SCALE GENOMIC DNA]</scope>
    <source>
        <strain evidence="1">SYSU2018</strain>
    </source>
</reference>
<dbReference type="AlphaFoldDB" id="A0ABD2MS16"/>
<dbReference type="EMBL" id="JABFTP020000021">
    <property type="protein sequence ID" value="KAL3269015.1"/>
    <property type="molecule type" value="Genomic_DNA"/>
</dbReference>
<protein>
    <submittedName>
        <fullName evidence="1">Uncharacterized protein</fullName>
    </submittedName>
</protein>
<organism evidence="1 2">
    <name type="scientific">Cryptolaemus montrouzieri</name>
    <dbReference type="NCBI Taxonomy" id="559131"/>
    <lineage>
        <taxon>Eukaryota</taxon>
        <taxon>Metazoa</taxon>
        <taxon>Ecdysozoa</taxon>
        <taxon>Arthropoda</taxon>
        <taxon>Hexapoda</taxon>
        <taxon>Insecta</taxon>
        <taxon>Pterygota</taxon>
        <taxon>Neoptera</taxon>
        <taxon>Endopterygota</taxon>
        <taxon>Coleoptera</taxon>
        <taxon>Polyphaga</taxon>
        <taxon>Cucujiformia</taxon>
        <taxon>Coccinelloidea</taxon>
        <taxon>Coccinellidae</taxon>
        <taxon>Scymninae</taxon>
        <taxon>Scymnini</taxon>
        <taxon>Cryptolaemus</taxon>
    </lineage>
</organism>
<sequence length="148" mass="17299">MSRKIDMLTEIIITRQEHLKNLHLLSNAVRSVFKNCFNCFRFSSPHESDNVLEFLSELLNWHFILSFKEDCSTLEELSTLLALIEAILSSHHLTSISIDPNDYEIFTAVRFWVGDSLMALEETQFTPTPIICFTHREQSQKMNPHLWN</sequence>
<proteinExistence type="predicted"/>
<keyword evidence="2" id="KW-1185">Reference proteome</keyword>
<dbReference type="Proteomes" id="UP001516400">
    <property type="component" value="Unassembled WGS sequence"/>
</dbReference>
<gene>
    <name evidence="1" type="ORF">HHI36_008099</name>
</gene>
<accession>A0ABD2MS16</accession>